<proteinExistence type="predicted"/>
<dbReference type="InterPro" id="IPR027843">
    <property type="entry name" value="DUF4440"/>
</dbReference>
<dbReference type="Pfam" id="PF14534">
    <property type="entry name" value="DUF4440"/>
    <property type="match status" value="1"/>
</dbReference>
<sequence length="122" mass="13848">MNSGVADFQKLHDQLYQLRKAGKHEEGLKHFTSDCCFLTPLRAPYGVKDAVEVMNDPKIQKYATAELTLTVDDVKVSGDIAIDRGHYVLMHEGEKKGSYLCVWKKEGSSWKIMSFCSNFLMQ</sequence>
<dbReference type="AlphaFoldDB" id="A0A915CAV2"/>
<dbReference type="SUPFAM" id="SSF54427">
    <property type="entry name" value="NTF2-like"/>
    <property type="match status" value="1"/>
</dbReference>
<keyword evidence="2" id="KW-1185">Reference proteome</keyword>
<evidence type="ECO:0000259" key="1">
    <source>
        <dbReference type="Pfam" id="PF14534"/>
    </source>
</evidence>
<evidence type="ECO:0000313" key="3">
    <source>
        <dbReference type="WBParaSite" id="PgR106_g028_t06"/>
    </source>
</evidence>
<name>A0A915CAV2_PARUN</name>
<protein>
    <submittedName>
        <fullName evidence="3">DUF4440 domain-containing protein</fullName>
    </submittedName>
</protein>
<organism evidence="2 3">
    <name type="scientific">Parascaris univalens</name>
    <name type="common">Nematode worm</name>
    <dbReference type="NCBI Taxonomy" id="6257"/>
    <lineage>
        <taxon>Eukaryota</taxon>
        <taxon>Metazoa</taxon>
        <taxon>Ecdysozoa</taxon>
        <taxon>Nematoda</taxon>
        <taxon>Chromadorea</taxon>
        <taxon>Rhabditida</taxon>
        <taxon>Spirurina</taxon>
        <taxon>Ascaridomorpha</taxon>
        <taxon>Ascaridoidea</taxon>
        <taxon>Ascarididae</taxon>
        <taxon>Parascaris</taxon>
    </lineage>
</organism>
<evidence type="ECO:0000313" key="2">
    <source>
        <dbReference type="Proteomes" id="UP000887569"/>
    </source>
</evidence>
<accession>A0A915CAV2</accession>
<dbReference type="Gene3D" id="3.10.450.50">
    <property type="match status" value="1"/>
</dbReference>
<dbReference type="InterPro" id="IPR032710">
    <property type="entry name" value="NTF2-like_dom_sf"/>
</dbReference>
<dbReference type="Proteomes" id="UP000887569">
    <property type="component" value="Unplaced"/>
</dbReference>
<reference evidence="3" key="1">
    <citation type="submission" date="2022-11" db="UniProtKB">
        <authorList>
            <consortium name="WormBaseParasite"/>
        </authorList>
    </citation>
    <scope>IDENTIFICATION</scope>
</reference>
<dbReference type="WBParaSite" id="PgR106_g028_t06">
    <property type="protein sequence ID" value="PgR106_g028_t06"/>
    <property type="gene ID" value="PgR106_g028"/>
</dbReference>
<feature type="domain" description="DUF4440" evidence="1">
    <location>
        <begin position="10"/>
        <end position="112"/>
    </location>
</feature>